<reference evidence="2 3" key="1">
    <citation type="submission" date="2016-05" db="EMBL/GenBank/DDBJ databases">
        <title>A degradative enzymes factory behind the ericoid mycorrhizal symbiosis.</title>
        <authorList>
            <consortium name="DOE Joint Genome Institute"/>
            <person name="Martino E."/>
            <person name="Morin E."/>
            <person name="Grelet G."/>
            <person name="Kuo A."/>
            <person name="Kohler A."/>
            <person name="Daghino S."/>
            <person name="Barry K."/>
            <person name="Choi C."/>
            <person name="Cichocki N."/>
            <person name="Clum A."/>
            <person name="Copeland A."/>
            <person name="Hainaut M."/>
            <person name="Haridas S."/>
            <person name="Labutti K."/>
            <person name="Lindquist E."/>
            <person name="Lipzen A."/>
            <person name="Khouja H.-R."/>
            <person name="Murat C."/>
            <person name="Ohm R."/>
            <person name="Olson A."/>
            <person name="Spatafora J."/>
            <person name="Veneault-Fourrey C."/>
            <person name="Henrissat B."/>
            <person name="Grigoriev I."/>
            <person name="Martin F."/>
            <person name="Perotto S."/>
        </authorList>
    </citation>
    <scope>NUCLEOTIDE SEQUENCE [LARGE SCALE GENOMIC DNA]</scope>
    <source>
        <strain evidence="2 3">UAMH 7357</strain>
    </source>
</reference>
<gene>
    <name evidence="2" type="ORF">NA56DRAFT_448166</name>
</gene>
<feature type="compositionally biased region" description="Basic and acidic residues" evidence="1">
    <location>
        <begin position="77"/>
        <end position="87"/>
    </location>
</feature>
<name>A0A2J6PGG8_9HELO</name>
<feature type="region of interest" description="Disordered" evidence="1">
    <location>
        <begin position="44"/>
        <end position="89"/>
    </location>
</feature>
<evidence type="ECO:0000313" key="2">
    <source>
        <dbReference type="EMBL" id="PMD13059.1"/>
    </source>
</evidence>
<evidence type="ECO:0000256" key="1">
    <source>
        <dbReference type="SAM" id="MobiDB-lite"/>
    </source>
</evidence>
<dbReference type="AlphaFoldDB" id="A0A2J6PGG8"/>
<proteinExistence type="predicted"/>
<keyword evidence="3" id="KW-1185">Reference proteome</keyword>
<accession>A0A2J6PGG8</accession>
<evidence type="ECO:0000313" key="3">
    <source>
        <dbReference type="Proteomes" id="UP000235672"/>
    </source>
</evidence>
<dbReference type="EMBL" id="KZ613537">
    <property type="protein sequence ID" value="PMD13059.1"/>
    <property type="molecule type" value="Genomic_DNA"/>
</dbReference>
<organism evidence="2 3">
    <name type="scientific">Hyaloscypha hepaticicola</name>
    <dbReference type="NCBI Taxonomy" id="2082293"/>
    <lineage>
        <taxon>Eukaryota</taxon>
        <taxon>Fungi</taxon>
        <taxon>Dikarya</taxon>
        <taxon>Ascomycota</taxon>
        <taxon>Pezizomycotina</taxon>
        <taxon>Leotiomycetes</taxon>
        <taxon>Helotiales</taxon>
        <taxon>Hyaloscyphaceae</taxon>
        <taxon>Hyaloscypha</taxon>
    </lineage>
</organism>
<dbReference type="Proteomes" id="UP000235672">
    <property type="component" value="Unassembled WGS sequence"/>
</dbReference>
<protein>
    <submittedName>
        <fullName evidence="2">Uncharacterized protein</fullName>
    </submittedName>
</protein>
<feature type="compositionally biased region" description="Polar residues" evidence="1">
    <location>
        <begin position="44"/>
        <end position="65"/>
    </location>
</feature>
<sequence length="199" mass="22160">MITISSVTIGLAAANPSSTFTQTRKCTVLYPQILFTNICTPHNPASSRTGQESPLQTGHESPTQNKIPSKRKKDKKILKNEELRNPEKPIGLPVKSSRLWWGKKSNPSFPLPAIMPCMKEKTSRPFSLSVMHTQPPARAQGLFSKRDDVRVCSGHWPKVGRYASGRGYAHVNGMEMRGWEREVEDAGRVEGTSFREVTG</sequence>